<gene>
    <name evidence="1" type="ORF">FBZ82_12426</name>
</gene>
<proteinExistence type="predicted"/>
<keyword evidence="1" id="KW-0808">Transferase</keyword>
<dbReference type="AlphaFoldDB" id="A0A560AGL2"/>
<dbReference type="EMBL" id="VITF01000024">
    <property type="protein sequence ID" value="TWA59504.1"/>
    <property type="molecule type" value="Genomic_DNA"/>
</dbReference>
<dbReference type="Gene3D" id="2.60.40.10">
    <property type="entry name" value="Immunoglobulins"/>
    <property type="match status" value="1"/>
</dbReference>
<organism evidence="1 2">
    <name type="scientific">Azospirillum brasilense</name>
    <dbReference type="NCBI Taxonomy" id="192"/>
    <lineage>
        <taxon>Bacteria</taxon>
        <taxon>Pseudomonadati</taxon>
        <taxon>Pseudomonadota</taxon>
        <taxon>Alphaproteobacteria</taxon>
        <taxon>Rhodospirillales</taxon>
        <taxon>Azospirillaceae</taxon>
        <taxon>Azospirillum</taxon>
    </lineage>
</organism>
<dbReference type="GO" id="GO:0008146">
    <property type="term" value="F:sulfotransferase activity"/>
    <property type="evidence" value="ECO:0007669"/>
    <property type="project" value="InterPro"/>
</dbReference>
<dbReference type="Pfam" id="PF03567">
    <property type="entry name" value="Sulfotransfer_2"/>
    <property type="match status" value="1"/>
</dbReference>
<protein>
    <submittedName>
        <fullName evidence="1">Sulfotransferase family protein</fullName>
    </submittedName>
</protein>
<accession>A0A560AGL2</accession>
<comment type="caution">
    <text evidence="1">The sequence shown here is derived from an EMBL/GenBank/DDBJ whole genome shotgun (WGS) entry which is preliminary data.</text>
</comment>
<evidence type="ECO:0000313" key="2">
    <source>
        <dbReference type="Proteomes" id="UP000316083"/>
    </source>
</evidence>
<dbReference type="InterPro" id="IPR027417">
    <property type="entry name" value="P-loop_NTPase"/>
</dbReference>
<dbReference type="InterPro" id="IPR013783">
    <property type="entry name" value="Ig-like_fold"/>
</dbReference>
<dbReference type="Proteomes" id="UP000316083">
    <property type="component" value="Unassembled WGS sequence"/>
</dbReference>
<evidence type="ECO:0000313" key="1">
    <source>
        <dbReference type="EMBL" id="TWA59504.1"/>
    </source>
</evidence>
<sequence length="544" mass="61201">MKILVDHIRKTAGTSVGDFFRGLSGSERVTPLLMDESILISEHLFRDHDVVIGHFVLSHDYHWPKSVYHTTILRDPIERFISHYSYVRERKAASEPFARLAQTHSLSELLEECDFHVREASQNYYCNHFMAGMYGKEDLESMTGSGQINVEEIFEFMKESYQFVGISEFLKLSLGAICFGNAANANLVDIRSRVTGDRLSVDSLDRATLRRLQDLTANDMELYRLCRERFFKHLERVTQFALHRMPAPRRNAEDITPRMGVPNASMTFVGAELMCPERPRNDVGVSSQECWLATKFRMENFPQDCCVSVTIRNSVKQVMYRERRPFAFTLKDGGFVEFLWFFNCTLGADTYDVSLDVRSMVNGLPETLIASSDNFYQFQIVADGGYDVTGLCNLQPEFRVIEQASAYDAARGSLSVAAGTVTVRPGESFTLPVRVRNEGGTAWQPAGFHCVAASYWLEGGPAESPREGRRTFLPEELRPGEEAQIALRVDAPGEEGVWLLRPALVQERIAWFFRCPEPLTLIVTSAMVTSAGVAPAGDAETPAS</sequence>
<dbReference type="RefSeq" id="WP_247883434.1">
    <property type="nucleotide sequence ID" value="NZ_VITF01000024.1"/>
</dbReference>
<dbReference type="GO" id="GO:0016020">
    <property type="term" value="C:membrane"/>
    <property type="evidence" value="ECO:0007669"/>
    <property type="project" value="InterPro"/>
</dbReference>
<reference evidence="1 2" key="1">
    <citation type="submission" date="2019-06" db="EMBL/GenBank/DDBJ databases">
        <title>Genomic Encyclopedia of Type Strains, Phase IV (KMG-V): Genome sequencing to study the core and pangenomes of soil and plant-associated prokaryotes.</title>
        <authorList>
            <person name="Whitman W."/>
        </authorList>
    </citation>
    <scope>NUCLEOTIDE SEQUENCE [LARGE SCALE GENOMIC DNA]</scope>
    <source>
        <strain evidence="1 2">BR 11796</strain>
    </source>
</reference>
<name>A0A560AGL2_AZOBR</name>
<dbReference type="Gene3D" id="3.40.50.300">
    <property type="entry name" value="P-loop containing nucleotide triphosphate hydrolases"/>
    <property type="match status" value="1"/>
</dbReference>
<dbReference type="InterPro" id="IPR005331">
    <property type="entry name" value="Sulfotransferase"/>
</dbReference>